<feature type="transmembrane region" description="Helical" evidence="6">
    <location>
        <begin position="5"/>
        <end position="25"/>
    </location>
</feature>
<keyword evidence="8" id="KW-1185">Reference proteome</keyword>
<reference evidence="7 8" key="1">
    <citation type="submission" date="2020-04" db="EMBL/GenBank/DDBJ databases">
        <title>Flammeovirga sp. SR4, a novel species isolated from seawater.</title>
        <authorList>
            <person name="Wang X."/>
        </authorList>
    </citation>
    <scope>NUCLEOTIDE SEQUENCE [LARGE SCALE GENOMIC DNA]</scope>
    <source>
        <strain evidence="7 8">SR4</strain>
    </source>
</reference>
<dbReference type="PANTHER" id="PTHR10057:SF0">
    <property type="entry name" value="TRANSLOCATOR PROTEIN"/>
    <property type="match status" value="1"/>
</dbReference>
<evidence type="ECO:0000256" key="6">
    <source>
        <dbReference type="SAM" id="Phobius"/>
    </source>
</evidence>
<dbReference type="FunFam" id="1.20.1260.100:FF:000001">
    <property type="entry name" value="translocator protein 2"/>
    <property type="match status" value="1"/>
</dbReference>
<evidence type="ECO:0000313" key="8">
    <source>
        <dbReference type="Proteomes" id="UP000585050"/>
    </source>
</evidence>
<dbReference type="Pfam" id="PF03073">
    <property type="entry name" value="TspO_MBR"/>
    <property type="match status" value="1"/>
</dbReference>
<dbReference type="AlphaFoldDB" id="A0A7X8SNW7"/>
<dbReference type="PANTHER" id="PTHR10057">
    <property type="entry name" value="PERIPHERAL-TYPE BENZODIAZEPINE RECEPTOR"/>
    <property type="match status" value="1"/>
</dbReference>
<feature type="transmembrane region" description="Helical" evidence="6">
    <location>
        <begin position="99"/>
        <end position="116"/>
    </location>
</feature>
<dbReference type="GO" id="GO:0033013">
    <property type="term" value="P:tetrapyrrole metabolic process"/>
    <property type="evidence" value="ECO:0007669"/>
    <property type="project" value="UniProtKB-ARBA"/>
</dbReference>
<name>A0A7X8SNW7_9BACT</name>
<organism evidence="7 8">
    <name type="scientific">Flammeovirga agarivorans</name>
    <dbReference type="NCBI Taxonomy" id="2726742"/>
    <lineage>
        <taxon>Bacteria</taxon>
        <taxon>Pseudomonadati</taxon>
        <taxon>Bacteroidota</taxon>
        <taxon>Cytophagia</taxon>
        <taxon>Cytophagales</taxon>
        <taxon>Flammeovirgaceae</taxon>
        <taxon>Flammeovirga</taxon>
    </lineage>
</organism>
<comment type="similarity">
    <text evidence="2">Belongs to the TspO/BZRP family.</text>
</comment>
<dbReference type="RefSeq" id="WP_168884404.1">
    <property type="nucleotide sequence ID" value="NZ_JABAIL010000007.1"/>
</dbReference>
<keyword evidence="3 6" id="KW-0812">Transmembrane</keyword>
<keyword evidence="5 6" id="KW-0472">Membrane</keyword>
<feature type="transmembrane region" description="Helical" evidence="6">
    <location>
        <begin position="45"/>
        <end position="62"/>
    </location>
</feature>
<accession>A0A7X8SNW7</accession>
<evidence type="ECO:0000256" key="2">
    <source>
        <dbReference type="ARBA" id="ARBA00007524"/>
    </source>
</evidence>
<feature type="transmembrane region" description="Helical" evidence="6">
    <location>
        <begin position="74"/>
        <end position="93"/>
    </location>
</feature>
<dbReference type="EMBL" id="JABAIL010000007">
    <property type="protein sequence ID" value="NLR93696.1"/>
    <property type="molecule type" value="Genomic_DNA"/>
</dbReference>
<evidence type="ECO:0000256" key="4">
    <source>
        <dbReference type="ARBA" id="ARBA00022989"/>
    </source>
</evidence>
<comment type="subcellular location">
    <subcellularLocation>
        <location evidence="1">Membrane</location>
        <topology evidence="1">Multi-pass membrane protein</topology>
    </subcellularLocation>
</comment>
<evidence type="ECO:0000256" key="3">
    <source>
        <dbReference type="ARBA" id="ARBA00022692"/>
    </source>
</evidence>
<dbReference type="GO" id="GO:0016020">
    <property type="term" value="C:membrane"/>
    <property type="evidence" value="ECO:0007669"/>
    <property type="project" value="UniProtKB-SubCell"/>
</dbReference>
<proteinExistence type="inferred from homology"/>
<dbReference type="Gene3D" id="1.20.1260.100">
    <property type="entry name" value="TspO/MBR protein"/>
    <property type="match status" value="1"/>
</dbReference>
<evidence type="ECO:0000313" key="7">
    <source>
        <dbReference type="EMBL" id="NLR93696.1"/>
    </source>
</evidence>
<keyword evidence="4 6" id="KW-1133">Transmembrane helix</keyword>
<dbReference type="Proteomes" id="UP000585050">
    <property type="component" value="Unassembled WGS sequence"/>
</dbReference>
<sequence length="151" mass="17480">MIIRLIIFLVINFGGLAIGGFFTGAGVPSEWYTELAKAPWTPPGWVFGAAWTTIMIMFSIYLMKLYDLIDRNSFLRLFSLQVVLNVGWNPVFFYYHKTIFGLLIISLLGLLIYYYLIKYIKVLKWWSIGILPYVVWITIAVSLNAYVVIYN</sequence>
<dbReference type="InterPro" id="IPR004307">
    <property type="entry name" value="TspO_MBR"/>
</dbReference>
<gene>
    <name evidence="7" type="ORF">HGP29_21025</name>
</gene>
<evidence type="ECO:0000256" key="1">
    <source>
        <dbReference type="ARBA" id="ARBA00004141"/>
    </source>
</evidence>
<dbReference type="CDD" id="cd15904">
    <property type="entry name" value="TSPO_MBR"/>
    <property type="match status" value="1"/>
</dbReference>
<evidence type="ECO:0000256" key="5">
    <source>
        <dbReference type="ARBA" id="ARBA00023136"/>
    </source>
</evidence>
<protein>
    <submittedName>
        <fullName evidence="7">Tryptophan-rich sensory protein</fullName>
    </submittedName>
</protein>
<dbReference type="InterPro" id="IPR038330">
    <property type="entry name" value="TspO/MBR-related_sf"/>
</dbReference>
<feature type="transmembrane region" description="Helical" evidence="6">
    <location>
        <begin position="128"/>
        <end position="149"/>
    </location>
</feature>
<comment type="caution">
    <text evidence="7">The sequence shown here is derived from an EMBL/GenBank/DDBJ whole genome shotgun (WGS) entry which is preliminary data.</text>
</comment>